<evidence type="ECO:0000313" key="2">
    <source>
        <dbReference type="EMBL" id="UTC29653.1"/>
    </source>
</evidence>
<keyword evidence="1" id="KW-0812">Transmembrane</keyword>
<dbReference type="Proteomes" id="UP001057427">
    <property type="component" value="Segment"/>
</dbReference>
<feature type="transmembrane region" description="Helical" evidence="1">
    <location>
        <begin position="39"/>
        <end position="61"/>
    </location>
</feature>
<feature type="transmembrane region" description="Helical" evidence="1">
    <location>
        <begin position="7"/>
        <end position="27"/>
    </location>
</feature>
<sequence>MPIRAIAGFFAVGFLGAVVCGLLFNVLTGMPYTPAGIGAGFMFAVVAGAFTLTVGSITTVAKMRAAVHVRRRAAADRAYVLLSEFVQVKWGDRLNDPDDLTIQPMLQVLCDPTFAILKKMSAETIWSIETQRQMSAKLVAHELALGFTAVGKLAEVDAVLLMANNLAKMLNEDDFDDALVLKKISQIVQETRVLANTLFRKSTPA</sequence>
<proteinExistence type="predicted"/>
<keyword evidence="3" id="KW-1185">Reference proteome</keyword>
<evidence type="ECO:0000256" key="1">
    <source>
        <dbReference type="SAM" id="Phobius"/>
    </source>
</evidence>
<name>A0A9E7N6H4_9CAUD</name>
<gene>
    <name evidence="2" type="ORF">BAJUN_00230</name>
</gene>
<accession>A0A9E7N6H4</accession>
<reference evidence="2" key="1">
    <citation type="submission" date="2022-05" db="EMBL/GenBank/DDBJ databases">
        <authorList>
            <person name="Friedrich I."/>
            <person name="Poehlein A."/>
            <person name="Schneider D."/>
            <person name="Hertel R."/>
            <person name="Daniel R."/>
        </authorList>
    </citation>
    <scope>NUCLEOTIDE SEQUENCE</scope>
</reference>
<keyword evidence="1" id="KW-1133">Transmembrane helix</keyword>
<keyword evidence="1" id="KW-0472">Membrane</keyword>
<evidence type="ECO:0000313" key="3">
    <source>
        <dbReference type="Proteomes" id="UP001057427"/>
    </source>
</evidence>
<organism evidence="2 3">
    <name type="scientific">Brevundimonas phage vB_BgoS-Bajun</name>
    <dbReference type="NCBI Taxonomy" id="2948594"/>
    <lineage>
        <taxon>Viruses</taxon>
        <taxon>Duplodnaviria</taxon>
        <taxon>Heunggongvirae</taxon>
        <taxon>Uroviricota</taxon>
        <taxon>Caudoviricetes</taxon>
        <taxon>Dolichocephalovirinae</taxon>
    </lineage>
</organism>
<protein>
    <submittedName>
        <fullName evidence="2">Uncharacterized protein</fullName>
    </submittedName>
</protein>
<dbReference type="EMBL" id="ON529858">
    <property type="protein sequence ID" value="UTC29653.1"/>
    <property type="molecule type" value="Genomic_DNA"/>
</dbReference>